<accession>A0A8J8B084</accession>
<keyword evidence="1" id="KW-1133">Transmembrane helix</keyword>
<feature type="transmembrane region" description="Helical" evidence="1">
    <location>
        <begin position="6"/>
        <end position="26"/>
    </location>
</feature>
<feature type="transmembrane region" description="Helical" evidence="1">
    <location>
        <begin position="46"/>
        <end position="64"/>
    </location>
</feature>
<gene>
    <name evidence="2" type="ORF">KCX82_03500</name>
</gene>
<name>A0A8J8B084_9FIRM</name>
<dbReference type="Proteomes" id="UP000675664">
    <property type="component" value="Unassembled WGS sequence"/>
</dbReference>
<dbReference type="AlphaFoldDB" id="A0A8J8B084"/>
<evidence type="ECO:0000313" key="2">
    <source>
        <dbReference type="EMBL" id="MBR0596934.1"/>
    </source>
</evidence>
<organism evidence="2 3">
    <name type="scientific">Sinanaerobacter chloroacetimidivorans</name>
    <dbReference type="NCBI Taxonomy" id="2818044"/>
    <lineage>
        <taxon>Bacteria</taxon>
        <taxon>Bacillati</taxon>
        <taxon>Bacillota</taxon>
        <taxon>Clostridia</taxon>
        <taxon>Peptostreptococcales</taxon>
        <taxon>Anaerovoracaceae</taxon>
        <taxon>Sinanaerobacter</taxon>
    </lineage>
</organism>
<keyword evidence="3" id="KW-1185">Reference proteome</keyword>
<reference evidence="2" key="2">
    <citation type="submission" date="2021-04" db="EMBL/GenBank/DDBJ databases">
        <authorList>
            <person name="Liu J."/>
        </authorList>
    </citation>
    <scope>NUCLEOTIDE SEQUENCE</scope>
    <source>
        <strain evidence="2">BAD-6</strain>
    </source>
</reference>
<evidence type="ECO:0000256" key="1">
    <source>
        <dbReference type="SAM" id="Phobius"/>
    </source>
</evidence>
<feature type="transmembrane region" description="Helical" evidence="1">
    <location>
        <begin position="76"/>
        <end position="95"/>
    </location>
</feature>
<keyword evidence="1" id="KW-0472">Membrane</keyword>
<sequence>MNDPLLLIPLVLWLFTYGVTSFFHQIVKKKLGVHSESYENLRLPNFISNLLNSIVSVCLLLYIMNRSVPPEYTTYLTVPYFGITAYYITSAFRALKDARNN</sequence>
<evidence type="ECO:0000313" key="3">
    <source>
        <dbReference type="Proteomes" id="UP000675664"/>
    </source>
</evidence>
<proteinExistence type="predicted"/>
<reference evidence="2" key="1">
    <citation type="submission" date="2021-04" db="EMBL/GenBank/DDBJ databases">
        <title>Sinoanaerobacter chloroacetimidivorans sp. nov., an obligate anaerobic bacterium isolated from anaerobic sludge.</title>
        <authorList>
            <person name="Bao Y."/>
        </authorList>
    </citation>
    <scope>NUCLEOTIDE SEQUENCE</scope>
    <source>
        <strain evidence="2">BAD-6</strain>
    </source>
</reference>
<protein>
    <submittedName>
        <fullName evidence="2">Uncharacterized protein</fullName>
    </submittedName>
</protein>
<keyword evidence="1" id="KW-0812">Transmembrane</keyword>
<comment type="caution">
    <text evidence="2">The sequence shown here is derived from an EMBL/GenBank/DDBJ whole genome shotgun (WGS) entry which is preliminary data.</text>
</comment>
<dbReference type="EMBL" id="JAGSND010000002">
    <property type="protein sequence ID" value="MBR0596934.1"/>
    <property type="molecule type" value="Genomic_DNA"/>
</dbReference>